<dbReference type="EC" id="3.-.-.-" evidence="2"/>
<keyword evidence="2" id="KW-0378">Hydrolase</keyword>
<dbReference type="PANTHER" id="PTHR43283:SF3">
    <property type="entry name" value="BETA-LACTAMASE FAMILY PROTEIN (AFU_ORTHOLOGUE AFUA_5G07500)"/>
    <property type="match status" value="1"/>
</dbReference>
<dbReference type="InterPro" id="IPR012338">
    <property type="entry name" value="Beta-lactam/transpept-like"/>
</dbReference>
<organism evidence="2 3">
    <name type="scientific">Paenibacillus mendelii</name>
    <dbReference type="NCBI Taxonomy" id="206163"/>
    <lineage>
        <taxon>Bacteria</taxon>
        <taxon>Bacillati</taxon>
        <taxon>Bacillota</taxon>
        <taxon>Bacilli</taxon>
        <taxon>Bacillales</taxon>
        <taxon>Paenibacillaceae</taxon>
        <taxon>Paenibacillus</taxon>
    </lineage>
</organism>
<name>A0ABV6JIE9_9BACL</name>
<dbReference type="Gene3D" id="3.40.710.10">
    <property type="entry name" value="DD-peptidase/beta-lactamase superfamily"/>
    <property type="match status" value="1"/>
</dbReference>
<evidence type="ECO:0000313" key="2">
    <source>
        <dbReference type="EMBL" id="MFC0394318.1"/>
    </source>
</evidence>
<evidence type="ECO:0000313" key="3">
    <source>
        <dbReference type="Proteomes" id="UP001589818"/>
    </source>
</evidence>
<protein>
    <submittedName>
        <fullName evidence="2">Serine hydrolase domain-containing protein</fullName>
        <ecNumber evidence="2">3.-.-.-</ecNumber>
    </submittedName>
</protein>
<dbReference type="InterPro" id="IPR001466">
    <property type="entry name" value="Beta-lactam-related"/>
</dbReference>
<dbReference type="Proteomes" id="UP001589818">
    <property type="component" value="Unassembled WGS sequence"/>
</dbReference>
<keyword evidence="3" id="KW-1185">Reference proteome</keyword>
<dbReference type="InterPro" id="IPR050789">
    <property type="entry name" value="Diverse_Enzym_Activities"/>
</dbReference>
<proteinExistence type="predicted"/>
<sequence>MTAITENLIRRIDNNEIAGAAAVVLQNGQIIYSQTVGYANMDKKEEVKANTIYRLASMTKPILAVAALLLVEQGKLKLTDPIHAYLPEYAAMKAVVSDRSAGENASDYAVEPAERYICIIDLLNHTSGLGMGQVSQEASAKVMSAEDTLEERISKWSTIVLDFQPGTATGYSGLLAFDILGRIIEVVSGLDLQQFLITHLFEPLQMPDTRFILSEEQKKRTAVLYEANEGSLNDVTRTDLLASIVDANRNGYFSGAAGLFGTAQDYLRFVQMLVNEGEYEGVRILKRESIIEMRSNQLPEKLYAGQVWGLGVRVIVDKENADTSLTNGSYGWSGAYGTHFWVDPEKGLAALLMMNLSNIGGASSPVAKEFEQAVYASCEI</sequence>
<feature type="domain" description="Beta-lactamase-related" evidence="1">
    <location>
        <begin position="11"/>
        <end position="357"/>
    </location>
</feature>
<gene>
    <name evidence="2" type="ORF">ACFFJ8_23505</name>
</gene>
<dbReference type="Pfam" id="PF00144">
    <property type="entry name" value="Beta-lactamase"/>
    <property type="match status" value="1"/>
</dbReference>
<reference evidence="2 3" key="1">
    <citation type="submission" date="2024-09" db="EMBL/GenBank/DDBJ databases">
        <authorList>
            <person name="Sun Q."/>
            <person name="Mori K."/>
        </authorList>
    </citation>
    <scope>NUCLEOTIDE SEQUENCE [LARGE SCALE GENOMIC DNA]</scope>
    <source>
        <strain evidence="2 3">CCM 4839</strain>
    </source>
</reference>
<dbReference type="SUPFAM" id="SSF56601">
    <property type="entry name" value="beta-lactamase/transpeptidase-like"/>
    <property type="match status" value="1"/>
</dbReference>
<dbReference type="PANTHER" id="PTHR43283">
    <property type="entry name" value="BETA-LACTAMASE-RELATED"/>
    <property type="match status" value="1"/>
</dbReference>
<evidence type="ECO:0000259" key="1">
    <source>
        <dbReference type="Pfam" id="PF00144"/>
    </source>
</evidence>
<dbReference type="RefSeq" id="WP_204815472.1">
    <property type="nucleotide sequence ID" value="NZ_JANHOF010000001.1"/>
</dbReference>
<accession>A0ABV6JIE9</accession>
<comment type="caution">
    <text evidence="2">The sequence shown here is derived from an EMBL/GenBank/DDBJ whole genome shotgun (WGS) entry which is preliminary data.</text>
</comment>
<dbReference type="GO" id="GO:0016787">
    <property type="term" value="F:hydrolase activity"/>
    <property type="evidence" value="ECO:0007669"/>
    <property type="project" value="UniProtKB-KW"/>
</dbReference>
<dbReference type="EMBL" id="JBHLVF010000041">
    <property type="protein sequence ID" value="MFC0394318.1"/>
    <property type="molecule type" value="Genomic_DNA"/>
</dbReference>